<feature type="region of interest" description="Disordered" evidence="1">
    <location>
        <begin position="82"/>
        <end position="104"/>
    </location>
</feature>
<evidence type="ECO:0000256" key="1">
    <source>
        <dbReference type="SAM" id="MobiDB-lite"/>
    </source>
</evidence>
<reference evidence="2" key="1">
    <citation type="submission" date="2018-01" db="EMBL/GenBank/DDBJ databases">
        <title>An insight into the sialome of Amazonian anophelines.</title>
        <authorList>
            <person name="Ribeiro J.M."/>
            <person name="Scarpassa V."/>
            <person name="Calvo E."/>
        </authorList>
    </citation>
    <scope>NUCLEOTIDE SEQUENCE</scope>
</reference>
<dbReference type="EMBL" id="GGFL01012211">
    <property type="protein sequence ID" value="MBW76389.1"/>
    <property type="molecule type" value="Transcribed_RNA"/>
</dbReference>
<sequence length="207" mass="23133">MVGNFASSAFSCFLFILIFTFSLPPCRRYGFFIRQQHTKAVLQQEADGVADGNTPRLGGCMGLLHNRLRCVSLDGCEARENTTRRREAANRSDEIQPSSGRSGRGFGGVRLGRWSPLSPSIIVPYICYENWGWNGCSTERTKNERTNEPTLYDDCLEEQSLVSVEATFIRSRPGVPGPPRARFSQRQNISVKLLAISIQSANLVRLQ</sequence>
<name>A0A2M4DFW0_ANODA</name>
<organism evidence="2">
    <name type="scientific">Anopheles darlingi</name>
    <name type="common">Mosquito</name>
    <dbReference type="NCBI Taxonomy" id="43151"/>
    <lineage>
        <taxon>Eukaryota</taxon>
        <taxon>Metazoa</taxon>
        <taxon>Ecdysozoa</taxon>
        <taxon>Arthropoda</taxon>
        <taxon>Hexapoda</taxon>
        <taxon>Insecta</taxon>
        <taxon>Pterygota</taxon>
        <taxon>Neoptera</taxon>
        <taxon>Endopterygota</taxon>
        <taxon>Diptera</taxon>
        <taxon>Nematocera</taxon>
        <taxon>Culicoidea</taxon>
        <taxon>Culicidae</taxon>
        <taxon>Anophelinae</taxon>
        <taxon>Anopheles</taxon>
    </lineage>
</organism>
<dbReference type="AlphaFoldDB" id="A0A2M4DFW0"/>
<accession>A0A2M4DFW0</accession>
<evidence type="ECO:0000313" key="2">
    <source>
        <dbReference type="EMBL" id="MBW76389.1"/>
    </source>
</evidence>
<feature type="compositionally biased region" description="Basic and acidic residues" evidence="1">
    <location>
        <begin position="82"/>
        <end position="94"/>
    </location>
</feature>
<proteinExistence type="predicted"/>
<protein>
    <submittedName>
        <fullName evidence="2">Putative secreted protein</fullName>
    </submittedName>
</protein>